<name>A0A3R8U224_9GAMM</name>
<keyword evidence="5 8" id="KW-0731">Sigma factor</keyword>
<dbReference type="InterPro" id="IPR012759">
    <property type="entry name" value="RNA_pol_sigma_RpoH_proteobac"/>
</dbReference>
<protein>
    <recommendedName>
        <fullName evidence="8">RNA polymerase sigma factor</fullName>
    </recommendedName>
</protein>
<evidence type="ECO:0000256" key="5">
    <source>
        <dbReference type="ARBA" id="ARBA00023082"/>
    </source>
</evidence>
<dbReference type="FunFam" id="1.20.120.1810:FF:000001">
    <property type="entry name" value="RNA polymerase sigma factor RpoH"/>
    <property type="match status" value="1"/>
</dbReference>
<evidence type="ECO:0000256" key="4">
    <source>
        <dbReference type="ARBA" id="ARBA00023016"/>
    </source>
</evidence>
<dbReference type="GO" id="GO:0003677">
    <property type="term" value="F:DNA binding"/>
    <property type="evidence" value="ECO:0007669"/>
    <property type="project" value="UniProtKB-KW"/>
</dbReference>
<dbReference type="NCBIfam" id="TIGR02392">
    <property type="entry name" value="rpoH_proteo"/>
    <property type="match status" value="1"/>
</dbReference>
<keyword evidence="2" id="KW-0963">Cytoplasm</keyword>
<dbReference type="PROSITE" id="PS00715">
    <property type="entry name" value="SIGMA70_1"/>
    <property type="match status" value="1"/>
</dbReference>
<evidence type="ECO:0000256" key="2">
    <source>
        <dbReference type="ARBA" id="ARBA00022490"/>
    </source>
</evidence>
<dbReference type="Proteomes" id="UP000276506">
    <property type="component" value="Unassembled WGS sequence"/>
</dbReference>
<keyword evidence="7 8" id="KW-0804">Transcription</keyword>
<dbReference type="InterPro" id="IPR013324">
    <property type="entry name" value="RNA_pol_sigma_r3/r4-like"/>
</dbReference>
<evidence type="ECO:0000313" key="11">
    <source>
        <dbReference type="EMBL" id="RRV08771.1"/>
    </source>
</evidence>
<evidence type="ECO:0000256" key="3">
    <source>
        <dbReference type="ARBA" id="ARBA00023015"/>
    </source>
</evidence>
<feature type="domain" description="RNA polymerase sigma-70" evidence="10">
    <location>
        <begin position="269"/>
        <end position="295"/>
    </location>
</feature>
<dbReference type="Pfam" id="PF04545">
    <property type="entry name" value="Sigma70_r4"/>
    <property type="match status" value="1"/>
</dbReference>
<proteinExistence type="inferred from homology"/>
<evidence type="ECO:0000256" key="7">
    <source>
        <dbReference type="ARBA" id="ARBA00023163"/>
    </source>
</evidence>
<organism evidence="11 12">
    <name type="scientific">Stutzerimonas xanthomarina</name>
    <dbReference type="NCBI Taxonomy" id="271420"/>
    <lineage>
        <taxon>Bacteria</taxon>
        <taxon>Pseudomonadati</taxon>
        <taxon>Pseudomonadota</taxon>
        <taxon>Gammaproteobacteria</taxon>
        <taxon>Pseudomonadales</taxon>
        <taxon>Pseudomonadaceae</taxon>
        <taxon>Stutzerimonas</taxon>
    </lineage>
</organism>
<dbReference type="PRINTS" id="PR00046">
    <property type="entry name" value="SIGMA70FCT"/>
</dbReference>
<sequence length="303" mass="33995">MPRRPTPLRKLILPALQISQRPGNPVLFTPGQNIDSYLSAISQLSHLDADEELALARRLTTGEDLDAARQLMLSQLRFVASVAKRYTGYGLPLADLIQEGNMGLMKAIKGFNPDAGVRLVSYSVHYIKAEIHEYVIRNWRTVRIATTKPQRKLFFNLRKHKTHSGWLSQDEALQMAGNLGVTLGDVIEMEGRIAGNDVSFDSDTDADDDEAYLAPAHNIADYRYDPARTYEDETSAALANSNLYDAMASLDERSRDIISQRWLSNEKATLQDLALKHNVSAERIRQLEKSAMRKLRSILPMAA</sequence>
<comment type="similarity">
    <text evidence="1 8">Belongs to the sigma-70 factor family.</text>
</comment>
<dbReference type="PANTHER" id="PTHR30376">
    <property type="entry name" value="SIGMA FACTOR RPOH HEAT SHOCK RELATED"/>
    <property type="match status" value="1"/>
</dbReference>
<dbReference type="InterPro" id="IPR007630">
    <property type="entry name" value="RNA_pol_sigma70_r4"/>
</dbReference>
<dbReference type="Gene3D" id="1.10.601.10">
    <property type="entry name" value="RNA Polymerase Primary Sigma Factor"/>
    <property type="match status" value="1"/>
</dbReference>
<gene>
    <name evidence="11" type="primary">rpoH</name>
    <name evidence="11" type="ORF">EGJ28_15995</name>
</gene>
<dbReference type="InterPro" id="IPR036388">
    <property type="entry name" value="WH-like_DNA-bd_sf"/>
</dbReference>
<dbReference type="PROSITE" id="PS00716">
    <property type="entry name" value="SIGMA70_2"/>
    <property type="match status" value="1"/>
</dbReference>
<evidence type="ECO:0000259" key="9">
    <source>
        <dbReference type="PROSITE" id="PS00715"/>
    </source>
</evidence>
<dbReference type="GO" id="GO:0006352">
    <property type="term" value="P:DNA-templated transcription initiation"/>
    <property type="evidence" value="ECO:0007669"/>
    <property type="project" value="UniProtKB-UniRule"/>
</dbReference>
<dbReference type="GO" id="GO:0016987">
    <property type="term" value="F:sigma factor activity"/>
    <property type="evidence" value="ECO:0007669"/>
    <property type="project" value="UniProtKB-UniRule"/>
</dbReference>
<evidence type="ECO:0000256" key="8">
    <source>
        <dbReference type="RuleBase" id="RU362124"/>
    </source>
</evidence>
<dbReference type="Pfam" id="PF04542">
    <property type="entry name" value="Sigma70_r2"/>
    <property type="match status" value="1"/>
</dbReference>
<feature type="domain" description="RNA polymerase sigma-70" evidence="9">
    <location>
        <begin position="95"/>
        <end position="108"/>
    </location>
</feature>
<evidence type="ECO:0000259" key="10">
    <source>
        <dbReference type="PROSITE" id="PS00716"/>
    </source>
</evidence>
<dbReference type="InterPro" id="IPR007627">
    <property type="entry name" value="RNA_pol_sigma70_r2"/>
</dbReference>
<comment type="function">
    <text evidence="8">Sigma factors are initiation factors that promote the attachment of RNA polymerase to specific initiation sites and are then released.</text>
</comment>
<dbReference type="InterPro" id="IPR000943">
    <property type="entry name" value="RNA_pol_sigma70"/>
</dbReference>
<evidence type="ECO:0000313" key="12">
    <source>
        <dbReference type="Proteomes" id="UP000276506"/>
    </source>
</evidence>
<comment type="caution">
    <text evidence="11">The sequence shown here is derived from an EMBL/GenBank/DDBJ whole genome shotgun (WGS) entry which is preliminary data.</text>
</comment>
<dbReference type="SUPFAM" id="SSF88946">
    <property type="entry name" value="Sigma2 domain of RNA polymerase sigma factors"/>
    <property type="match status" value="1"/>
</dbReference>
<reference evidence="11 12" key="1">
    <citation type="submission" date="2018-10" db="EMBL/GenBank/DDBJ databases">
        <title>Transmission dynamics of multidrug resistant bacteria on intensive care unit surfaces.</title>
        <authorList>
            <person name="D'Souza A.W."/>
            <person name="Potter R.F."/>
            <person name="Wallace M."/>
            <person name="Shupe A."/>
            <person name="Patel S."/>
            <person name="Sun S."/>
            <person name="Gul D."/>
            <person name="Kwon J.H."/>
            <person name="Andleeb S."/>
            <person name="Burnham C.-A.D."/>
            <person name="Dantas G."/>
        </authorList>
    </citation>
    <scope>NUCLEOTIDE SEQUENCE [LARGE SCALE GENOMIC DNA]</scope>
    <source>
        <strain evidence="11 12">PX_177</strain>
    </source>
</reference>
<keyword evidence="4" id="KW-0346">Stress response</keyword>
<accession>A0A3R8U224</accession>
<dbReference type="InterPro" id="IPR013325">
    <property type="entry name" value="RNA_pol_sigma_r2"/>
</dbReference>
<dbReference type="InterPro" id="IPR014284">
    <property type="entry name" value="RNA_pol_sigma-70_dom"/>
</dbReference>
<keyword evidence="6 8" id="KW-0238">DNA-binding</keyword>
<dbReference type="PANTHER" id="PTHR30376:SF3">
    <property type="entry name" value="RNA POLYMERASE SIGMA FACTOR RPOH"/>
    <property type="match status" value="1"/>
</dbReference>
<dbReference type="EMBL" id="RHQL01000010">
    <property type="protein sequence ID" value="RRV08771.1"/>
    <property type="molecule type" value="Genomic_DNA"/>
</dbReference>
<evidence type="ECO:0000256" key="6">
    <source>
        <dbReference type="ARBA" id="ARBA00023125"/>
    </source>
</evidence>
<keyword evidence="3 8" id="KW-0805">Transcription regulation</keyword>
<dbReference type="NCBIfam" id="NF005143">
    <property type="entry name" value="PRK06596.1"/>
    <property type="match status" value="1"/>
</dbReference>
<dbReference type="AlphaFoldDB" id="A0A3R8U224"/>
<dbReference type="SUPFAM" id="SSF88659">
    <property type="entry name" value="Sigma3 and sigma4 domains of RNA polymerase sigma factors"/>
    <property type="match status" value="1"/>
</dbReference>
<evidence type="ECO:0000256" key="1">
    <source>
        <dbReference type="ARBA" id="ARBA00007788"/>
    </source>
</evidence>
<dbReference type="Gene3D" id="1.10.10.10">
    <property type="entry name" value="Winged helix-like DNA-binding domain superfamily/Winged helix DNA-binding domain"/>
    <property type="match status" value="1"/>
</dbReference>
<dbReference type="InterPro" id="IPR050813">
    <property type="entry name" value="Sigma-70_Factor"/>
</dbReference>
<dbReference type="NCBIfam" id="TIGR02937">
    <property type="entry name" value="sigma70-ECF"/>
    <property type="match status" value="1"/>
</dbReference>